<evidence type="ECO:0000313" key="1">
    <source>
        <dbReference type="EMBL" id="RAH45701.1"/>
    </source>
</evidence>
<accession>A0ACD1G8U4</accession>
<dbReference type="EMBL" id="KZ825343">
    <property type="protein sequence ID" value="RAH45701.1"/>
    <property type="molecule type" value="Genomic_DNA"/>
</dbReference>
<evidence type="ECO:0000313" key="2">
    <source>
        <dbReference type="Proteomes" id="UP000249057"/>
    </source>
</evidence>
<keyword evidence="2" id="KW-1185">Reference proteome</keyword>
<proteinExistence type="predicted"/>
<gene>
    <name evidence="1" type="ORF">BO95DRAFT_463727</name>
</gene>
<sequence length="272" mass="29800">MVLHNVTPTTLATACAARILFALDLVRFGEDLDGKDVLESVAAHATVLSTTLFRLYRAIGGDAIGYINRQIGASKYTMDLVLGGIATIIIPMPMSYQYVSAITAADNGMAGTPAPGVMTEGPLPVAGVHVDDGRDIQYNYTILSDNTPSIWNCYANDDLQVRLAPRSGMEDYCYVAVKNRGIGPAHNLKVTLYESNNPTLTLWREHLQARETLRLYGSLSENKQQQRFLGPFSWVADTNRSFDMVCVLAVINVDENTELDVPAPRDLSTEII</sequence>
<reference evidence="1" key="1">
    <citation type="submission" date="2018-02" db="EMBL/GenBank/DDBJ databases">
        <title>The genomes of Aspergillus section Nigri reveals drivers in fungal speciation.</title>
        <authorList>
            <consortium name="DOE Joint Genome Institute"/>
            <person name="Vesth T.C."/>
            <person name="Nybo J."/>
            <person name="Theobald S."/>
            <person name="Brandl J."/>
            <person name="Frisvad J.C."/>
            <person name="Nielsen K.F."/>
            <person name="Lyhne E.K."/>
            <person name="Kogle M.E."/>
            <person name="Kuo A."/>
            <person name="Riley R."/>
            <person name="Clum A."/>
            <person name="Nolan M."/>
            <person name="Lipzen A."/>
            <person name="Salamov A."/>
            <person name="Henrissat B."/>
            <person name="Wiebenga A."/>
            <person name="De vries R.P."/>
            <person name="Grigoriev I.V."/>
            <person name="Mortensen U.H."/>
            <person name="Andersen M.R."/>
            <person name="Baker S.E."/>
        </authorList>
    </citation>
    <scope>NUCLEOTIDE SEQUENCE</scope>
    <source>
        <strain evidence="1">CBS 621.78</strain>
    </source>
</reference>
<name>A0ACD1G8U4_9EURO</name>
<protein>
    <submittedName>
        <fullName evidence="1">Uncharacterized protein</fullName>
    </submittedName>
</protein>
<organism evidence="1 2">
    <name type="scientific">Aspergillus brunneoviolaceus CBS 621.78</name>
    <dbReference type="NCBI Taxonomy" id="1450534"/>
    <lineage>
        <taxon>Eukaryota</taxon>
        <taxon>Fungi</taxon>
        <taxon>Dikarya</taxon>
        <taxon>Ascomycota</taxon>
        <taxon>Pezizomycotina</taxon>
        <taxon>Eurotiomycetes</taxon>
        <taxon>Eurotiomycetidae</taxon>
        <taxon>Eurotiales</taxon>
        <taxon>Aspergillaceae</taxon>
        <taxon>Aspergillus</taxon>
        <taxon>Aspergillus subgen. Circumdati</taxon>
    </lineage>
</organism>
<dbReference type="Proteomes" id="UP000249057">
    <property type="component" value="Unassembled WGS sequence"/>
</dbReference>